<keyword evidence="1" id="KW-0472">Membrane</keyword>
<feature type="transmembrane region" description="Helical" evidence="1">
    <location>
        <begin position="357"/>
        <end position="379"/>
    </location>
</feature>
<feature type="transmembrane region" description="Helical" evidence="1">
    <location>
        <begin position="150"/>
        <end position="172"/>
    </location>
</feature>
<dbReference type="EMBL" id="JAWUZT010000017">
    <property type="protein sequence ID" value="MDW8516028.1"/>
    <property type="molecule type" value="Genomic_DNA"/>
</dbReference>
<sequence length="420" mass="49031">MKKNPKNLIFIMLISVMFIPKLGELGMNISFLKVSITDLIMLVFFIGLLIKSLNKDLLSNKLFYILTFLTMLFLLYLAFYPSDNMSIAIKMTRNIFVYIWMGYIIVSSWLSRNIERPEQLLMPFNLLLLITSVSSIIYYIFLYIEKKEFVLYRNAETFMASAFCYLIIYLIVNKLNKKTLFIMSITLICLFFSILIQQERVQIIAIISSIGITLSIALILFFQSKVKIYFSRLILFIIGSVSIITSVIMNNEVLKGLFNNYILYRINVMFHGNTLQLDDSLNYRTEEYKTIVEVVSSDIFSLIFGKGLAYIYLDGHFLVDGFWMWILLNMGLIGVLTFILLYIYIIVVFFKMNKFNFTLPLFAFLISTTVMTLTIPNFIYRVDEAMSFCLFLSYLQFLKNTCSSVNEKEKKYIEVEKIGK</sequence>
<feature type="transmembrane region" description="Helical" evidence="1">
    <location>
        <begin position="62"/>
        <end position="80"/>
    </location>
</feature>
<feature type="transmembrane region" description="Helical" evidence="1">
    <location>
        <begin position="29"/>
        <end position="50"/>
    </location>
</feature>
<comment type="caution">
    <text evidence="2">The sequence shown here is derived from an EMBL/GenBank/DDBJ whole genome shotgun (WGS) entry which is preliminary data.</text>
</comment>
<evidence type="ECO:0000313" key="2">
    <source>
        <dbReference type="EMBL" id="MDW8516028.1"/>
    </source>
</evidence>
<accession>A0ABU4J4W1</accession>
<keyword evidence="1" id="KW-1133">Transmembrane helix</keyword>
<feature type="transmembrane region" description="Helical" evidence="1">
    <location>
        <begin position="322"/>
        <end position="350"/>
    </location>
</feature>
<name>A0ABU4J4W1_9BACI</name>
<feature type="transmembrane region" description="Helical" evidence="1">
    <location>
        <begin position="124"/>
        <end position="144"/>
    </location>
</feature>
<evidence type="ECO:0000256" key="1">
    <source>
        <dbReference type="SAM" id="Phobius"/>
    </source>
</evidence>
<feature type="transmembrane region" description="Helical" evidence="1">
    <location>
        <begin position="229"/>
        <end position="249"/>
    </location>
</feature>
<keyword evidence="3" id="KW-1185">Reference proteome</keyword>
<feature type="transmembrane region" description="Helical" evidence="1">
    <location>
        <begin position="179"/>
        <end position="197"/>
    </location>
</feature>
<evidence type="ECO:0000313" key="3">
    <source>
        <dbReference type="Proteomes" id="UP001284771"/>
    </source>
</evidence>
<protein>
    <submittedName>
        <fullName evidence="2">Uncharacterized protein</fullName>
    </submittedName>
</protein>
<dbReference type="Proteomes" id="UP001284771">
    <property type="component" value="Unassembled WGS sequence"/>
</dbReference>
<keyword evidence="1" id="KW-0812">Transmembrane</keyword>
<organism evidence="2 3">
    <name type="scientific">Priestia flexa</name>
    <dbReference type="NCBI Taxonomy" id="86664"/>
    <lineage>
        <taxon>Bacteria</taxon>
        <taxon>Bacillati</taxon>
        <taxon>Bacillota</taxon>
        <taxon>Bacilli</taxon>
        <taxon>Bacillales</taxon>
        <taxon>Bacillaceae</taxon>
        <taxon>Priestia</taxon>
    </lineage>
</organism>
<feature type="transmembrane region" description="Helical" evidence="1">
    <location>
        <begin position="203"/>
        <end position="222"/>
    </location>
</feature>
<feature type="transmembrane region" description="Helical" evidence="1">
    <location>
        <begin position="95"/>
        <end position="112"/>
    </location>
</feature>
<gene>
    <name evidence="2" type="ORF">RIB56_07765</name>
</gene>
<proteinExistence type="predicted"/>
<reference evidence="3" key="1">
    <citation type="submission" date="2023-07" db="EMBL/GenBank/DDBJ databases">
        <title>Draft genomic sequences of Priestia flexa CCM isolated from the soil of an abandoned mine contaminated by free cyanide in the high Andean zone of Tacna, Peru.</title>
        <authorList>
            <person name="Caceda Quiroz C.J."/>
            <person name="Maraza Chooque G.J."/>
            <person name="Fora Quispe G.L."/>
            <person name="Carpio Mamani M."/>
        </authorList>
    </citation>
    <scope>NUCLEOTIDE SEQUENCE [LARGE SCALE GENOMIC DNA]</scope>
    <source>
        <strain evidence="3">CCM</strain>
    </source>
</reference>
<dbReference type="RefSeq" id="WP_318757535.1">
    <property type="nucleotide sequence ID" value="NZ_JAWUZT010000017.1"/>
</dbReference>